<protein>
    <submittedName>
        <fullName evidence="1">Uncharacterized protein</fullName>
    </submittedName>
</protein>
<evidence type="ECO:0000313" key="2">
    <source>
        <dbReference type="Proteomes" id="UP000270988"/>
    </source>
</evidence>
<dbReference type="Proteomes" id="UP000270988">
    <property type="component" value="Chromosome"/>
</dbReference>
<reference evidence="1 2" key="1">
    <citation type="submission" date="2018-12" db="EMBL/GenBank/DDBJ databases">
        <authorList>
            <consortium name="Pathogen Informatics"/>
        </authorList>
    </citation>
    <scope>NUCLEOTIDE SEQUENCE [LARGE SCALE GENOMIC DNA]</scope>
    <source>
        <strain evidence="1 2">NCTC10918</strain>
    </source>
</reference>
<gene>
    <name evidence="1" type="ORF">NCTC10918_01411</name>
</gene>
<dbReference type="AlphaFoldDB" id="A0A3S4Y4E6"/>
<evidence type="ECO:0000313" key="1">
    <source>
        <dbReference type="EMBL" id="VEJ30138.1"/>
    </source>
</evidence>
<organism evidence="1 2">
    <name type="scientific">Rothia dentocariosa</name>
    <dbReference type="NCBI Taxonomy" id="2047"/>
    <lineage>
        <taxon>Bacteria</taxon>
        <taxon>Bacillati</taxon>
        <taxon>Actinomycetota</taxon>
        <taxon>Actinomycetes</taxon>
        <taxon>Micrococcales</taxon>
        <taxon>Micrococcaceae</taxon>
        <taxon>Rothia</taxon>
    </lineage>
</organism>
<sequence>MNLFRVVTALCGHNNLMLAKLIQIVRILQRRRFKRAVEGGGFTAHIGGCEKNGRNIVEIVLFKHALHQHGTNHAAPTYKTY</sequence>
<proteinExistence type="predicted"/>
<dbReference type="EMBL" id="LR134521">
    <property type="protein sequence ID" value="VEJ30138.1"/>
    <property type="molecule type" value="Genomic_DNA"/>
</dbReference>
<name>A0A3S4Y4E6_9MICC</name>
<accession>A0A3S4Y4E6</accession>